<gene>
    <name evidence="1" type="ORF">Eta_0045</name>
</gene>
<proteinExistence type="predicted"/>
<evidence type="ECO:0000313" key="1">
    <source>
        <dbReference type="EMBL" id="AGN89491.1"/>
    </source>
</evidence>
<keyword evidence="2" id="KW-1185">Reference proteome</keyword>
<dbReference type="EMBL" id="KC460990">
    <property type="protein sequence ID" value="AGN89491.1"/>
    <property type="molecule type" value="Genomic_DNA"/>
</dbReference>
<organism evidence="1 2">
    <name type="scientific">Serratia phage Eta</name>
    <dbReference type="NCBI Taxonomy" id="1282995"/>
    <lineage>
        <taxon>Viruses</taxon>
        <taxon>Duplodnaviria</taxon>
        <taxon>Heunggongvirae</taxon>
        <taxon>Uroviricota</taxon>
        <taxon>Caudoviricetes</taxon>
        <taxon>Sarkviridae</taxon>
        <taxon>Seretavirus</taxon>
        <taxon>Seretavirus eta</taxon>
    </lineage>
</organism>
<sequence length="110" mass="12601">MTSSFVLTCRAMGGVTTIMATSETNPHDAHGKVINVWWRGFEPPSRSARFFPCCIHQLPHHNEKSTEAPGISRSQGWHCRNALTCCVPIYLLEQYNRQYHTRTNKLWVSL</sequence>
<accession>R9VX76</accession>
<protein>
    <submittedName>
        <fullName evidence="1">Uncharacterized protein</fullName>
    </submittedName>
</protein>
<reference evidence="1 2" key="1">
    <citation type="journal article" date="2014" name="Virol. J.">
        <title>The genome and proteome of Serratia bacteriophage ? which forms unstable lysogens.</title>
        <authorList>
            <person name="Denyes J.M."/>
            <person name="Krell P.J."/>
            <person name="Manderville R.A."/>
            <person name="Ackermann H.W."/>
            <person name="She Y.M."/>
            <person name="Kropinski A.M."/>
        </authorList>
    </citation>
    <scope>NUCLEOTIDE SEQUENCE [LARGE SCALE GENOMIC DNA]</scope>
</reference>
<name>R9VX76_9CAUD</name>
<dbReference type="Proteomes" id="UP000014420">
    <property type="component" value="Segment"/>
</dbReference>
<dbReference type="GeneID" id="15957271"/>
<dbReference type="RefSeq" id="YP_008130338.1">
    <property type="nucleotide sequence ID" value="NC_021563.1"/>
</dbReference>
<evidence type="ECO:0000313" key="2">
    <source>
        <dbReference type="Proteomes" id="UP000014420"/>
    </source>
</evidence>
<dbReference type="KEGG" id="vg:15957271"/>